<gene>
    <name evidence="1" type="ORF">N5I20_19615</name>
</gene>
<proteinExistence type="predicted"/>
<accession>A0AA42RBG6</accession>
<dbReference type="RefSeq" id="WP_233768856.1">
    <property type="nucleotide sequence ID" value="NZ_CAWOMG010000178.1"/>
</dbReference>
<name>A0AA42RBG6_AERCA</name>
<evidence type="ECO:0000313" key="2">
    <source>
        <dbReference type="Proteomes" id="UP001161704"/>
    </source>
</evidence>
<dbReference type="AlphaFoldDB" id="A0AA42RBG6"/>
<protein>
    <submittedName>
        <fullName evidence="1">Uncharacterized protein</fullName>
    </submittedName>
</protein>
<evidence type="ECO:0000313" key="1">
    <source>
        <dbReference type="EMBL" id="MDH1507259.1"/>
    </source>
</evidence>
<dbReference type="Pfam" id="PF20390">
    <property type="entry name" value="DUF6685"/>
    <property type="match status" value="1"/>
</dbReference>
<sequence length="304" mass="33772">MFATTVRFIKHQLGHPARLNALLATDPALGYALELPPSVSTDSITRWHEWRPAGWNAQPGELRGWARINGQYQGHAILNGALATLCEQAQFEDWTCDIRQVQVLSASKSPLEAFADLDAFAEARCRGYLDDASSDNIARNLVHGEVRIMQPGRGDYFLYHGWAGRLCLINSGGSHHFATARYLAGVARQPVELKGMLKGYLLNPAAVTGLTDEYELFAITRDPLLWDELFESMRALQATWFAGDLPRPHREGRALLLPRDDRNSMKVASALRKAGVTDLGSYLQRQVHRQHDYPVGAIMAGCHG</sequence>
<organism evidence="1 2">
    <name type="scientific">Aeromonas caviae</name>
    <name type="common">Aeromonas punctata</name>
    <dbReference type="NCBI Taxonomy" id="648"/>
    <lineage>
        <taxon>Bacteria</taxon>
        <taxon>Pseudomonadati</taxon>
        <taxon>Pseudomonadota</taxon>
        <taxon>Gammaproteobacteria</taxon>
        <taxon>Aeromonadales</taxon>
        <taxon>Aeromonadaceae</taxon>
        <taxon>Aeromonas</taxon>
    </lineage>
</organism>
<reference evidence="1" key="1">
    <citation type="submission" date="2022-09" db="EMBL/GenBank/DDBJ databases">
        <title>Intensive care unit water sources are persistently colonized with multi-drug resistant bacteria and are the site of extensive horizontal gene transfer of antibiotic resistance genes.</title>
        <authorList>
            <person name="Diorio-Toth L."/>
        </authorList>
    </citation>
    <scope>NUCLEOTIDE SEQUENCE</scope>
    <source>
        <strain evidence="1">GD03710</strain>
    </source>
</reference>
<dbReference type="EMBL" id="JAOCIZ010000107">
    <property type="protein sequence ID" value="MDH1507259.1"/>
    <property type="molecule type" value="Genomic_DNA"/>
</dbReference>
<comment type="caution">
    <text evidence="1">The sequence shown here is derived from an EMBL/GenBank/DDBJ whole genome shotgun (WGS) entry which is preliminary data.</text>
</comment>
<dbReference type="Proteomes" id="UP001161704">
    <property type="component" value="Unassembled WGS sequence"/>
</dbReference>
<dbReference type="InterPro" id="IPR046507">
    <property type="entry name" value="DUF6685"/>
</dbReference>